<gene>
    <name evidence="2" type="ORF">WJX72_001357</name>
</gene>
<keyword evidence="3" id="KW-1185">Reference proteome</keyword>
<dbReference type="AlphaFoldDB" id="A0AAW1QPB6"/>
<reference evidence="2 3" key="1">
    <citation type="journal article" date="2024" name="Nat. Commun.">
        <title>Phylogenomics reveals the evolutionary origins of lichenization in chlorophyte algae.</title>
        <authorList>
            <person name="Puginier C."/>
            <person name="Libourel C."/>
            <person name="Otte J."/>
            <person name="Skaloud P."/>
            <person name="Haon M."/>
            <person name="Grisel S."/>
            <person name="Petersen M."/>
            <person name="Berrin J.G."/>
            <person name="Delaux P.M."/>
            <person name="Dal Grande F."/>
            <person name="Keller J."/>
        </authorList>
    </citation>
    <scope>NUCLEOTIDE SEQUENCE [LARGE SCALE GENOMIC DNA]</scope>
    <source>
        <strain evidence="2 3">SAG 2043</strain>
    </source>
</reference>
<dbReference type="PANTHER" id="PTHR35381:SF1">
    <property type="entry name" value="EF-HAND DOMAIN-CONTAINING PROTEIN"/>
    <property type="match status" value="1"/>
</dbReference>
<dbReference type="InterPro" id="IPR038122">
    <property type="entry name" value="PFU_sf"/>
</dbReference>
<comment type="caution">
    <text evidence="2">The sequence shown here is derived from an EMBL/GenBank/DDBJ whole genome shotgun (WGS) entry which is preliminary data.</text>
</comment>
<evidence type="ECO:0008006" key="4">
    <source>
        <dbReference type="Google" id="ProtNLM"/>
    </source>
</evidence>
<feature type="region of interest" description="Disordered" evidence="1">
    <location>
        <begin position="589"/>
        <end position="616"/>
    </location>
</feature>
<organism evidence="2 3">
    <name type="scientific">[Myrmecia] bisecta</name>
    <dbReference type="NCBI Taxonomy" id="41462"/>
    <lineage>
        <taxon>Eukaryota</taxon>
        <taxon>Viridiplantae</taxon>
        <taxon>Chlorophyta</taxon>
        <taxon>core chlorophytes</taxon>
        <taxon>Trebouxiophyceae</taxon>
        <taxon>Trebouxiales</taxon>
        <taxon>Trebouxiaceae</taxon>
        <taxon>Myrmecia</taxon>
    </lineage>
</organism>
<feature type="compositionally biased region" description="Polar residues" evidence="1">
    <location>
        <begin position="150"/>
        <end position="163"/>
    </location>
</feature>
<accession>A0AAW1QPB6</accession>
<evidence type="ECO:0000313" key="3">
    <source>
        <dbReference type="Proteomes" id="UP001489004"/>
    </source>
</evidence>
<name>A0AAW1QPB6_9CHLO</name>
<protein>
    <recommendedName>
        <fullName evidence="4">EF-hand domain-containing protein</fullName>
    </recommendedName>
</protein>
<proteinExistence type="predicted"/>
<dbReference type="Gene3D" id="3.10.20.870">
    <property type="entry name" value="PFU (PLAA family ubiquitin binding), C-terminal domain"/>
    <property type="match status" value="1"/>
</dbReference>
<sequence length="886" mass="98617">MAAVAAHGHGANIDTRAARSMTDQADVPTKQLPAALFSESSGYSSQARELLQAYAASAGGQARQPSKPGPAALDERPMILVTTVDIGDGKTDKIQLRQGDSVEEAARAFCLKNGLQESIITPLARHIQDNLDQAMLERAQAGGTDLGAGTDSQSVGRSATSRPSDFASAAEYQSAANSPRQPYLYEPADQKRRPRSAGPPLRRGGSGPSVFDRLYDNAREIQSKQDEKRRIRDNEIEMTMQASRHSMTWVSQELMKGRGSGDYVNYGERLYVEGLLEREKKRAVAQARRAEAEEAELLGVTWRPQISKLAQSIKRGDSDPPPWLRLTQAKTNKTQERLEMIKRDREADDLKECTFRPAINSRSDRLMADRSEVLKEHKITAHEQLFQDAIRRRLRQEEYARWYPEDVTFHPAILGTVDRDKITSDVAVRSDAHIAERLYERRRKVDNKLAEARKQAEHPLDPVTGQPFYQPKIGRPPSYQRNHAELPIGEYLYGMRHEAEDKNEYISEMSRQQQHQEANMGYTTNHSQQLIARLKTKRFQQIFEYLDQDRDGALDLVALVAEDLELLETLDPEVRADVEMAARILARGHKLANSSSHPGSVPATPRTDGGLSTDQPLPASEGVLVDLEGFKGLMEEALKRGRGVPRSYLLPSPHPRSNEDHYTFAPEISARSKELAARRRPASQPVYEILHREASIIHERLQHRKEEIEQAQLKECTFRPAFVSEQLVEEGRAMKMTHQLTHHLPPTFYESSSRESTATRDSQVYEDLEREVRQALAATALAGAAHAKDAQHTYANAGAAHAPANTATTQAAPGVAEPKGKRASRDGAQAMQADPLQDLEAQLQSMGQGPPEIRRWGSNEDGELVAEMFPADATNLAALQGLAASN</sequence>
<evidence type="ECO:0000256" key="1">
    <source>
        <dbReference type="SAM" id="MobiDB-lite"/>
    </source>
</evidence>
<evidence type="ECO:0000313" key="2">
    <source>
        <dbReference type="EMBL" id="KAK9823252.1"/>
    </source>
</evidence>
<dbReference type="PANTHER" id="PTHR35381">
    <property type="entry name" value="EF-HAND DOMAIN-CONTAINING PROTEIN"/>
    <property type="match status" value="1"/>
</dbReference>
<feature type="region of interest" description="Disordered" evidence="1">
    <location>
        <begin position="1"/>
        <end position="25"/>
    </location>
</feature>
<dbReference type="Proteomes" id="UP001489004">
    <property type="component" value="Unassembled WGS sequence"/>
</dbReference>
<feature type="region of interest" description="Disordered" evidence="1">
    <location>
        <begin position="143"/>
        <end position="212"/>
    </location>
</feature>
<dbReference type="EMBL" id="JALJOR010000002">
    <property type="protein sequence ID" value="KAK9823252.1"/>
    <property type="molecule type" value="Genomic_DNA"/>
</dbReference>
<feature type="region of interest" description="Disordered" evidence="1">
    <location>
        <begin position="800"/>
        <end position="832"/>
    </location>
</feature>
<feature type="compositionally biased region" description="Low complexity" evidence="1">
    <location>
        <begin position="800"/>
        <end position="814"/>
    </location>
</feature>